<gene>
    <name evidence="13" type="primary">LOC113788615</name>
</gene>
<dbReference type="SUPFAM" id="SSF53036">
    <property type="entry name" value="Eukaryotic RPB5 N-terminal domain"/>
    <property type="match status" value="1"/>
</dbReference>
<dbReference type="Gene3D" id="3.40.1340.10">
    <property type="entry name" value="RNA polymerase, Rpb5, N-terminal domain"/>
    <property type="match status" value="1"/>
</dbReference>
<accession>A0A6P6XM77</accession>
<evidence type="ECO:0000256" key="7">
    <source>
        <dbReference type="ARBA" id="ARBA00032836"/>
    </source>
</evidence>
<comment type="subunit">
    <text evidence="9">Component of the RNA polymerase I (Pol I), RNA polymerase II (Pol II) and RNA polymerase III (Pol III) complexes consisting of at least 13, 12 and 17 subunits, respectively. In RNA Pol II, this subunit is present in 2-fold molar excess over the other subunits.</text>
</comment>
<dbReference type="KEGG" id="dpte:113788615"/>
<evidence type="ECO:0000313" key="12">
    <source>
        <dbReference type="Proteomes" id="UP000515146"/>
    </source>
</evidence>
<evidence type="ECO:0000256" key="3">
    <source>
        <dbReference type="ARBA" id="ARBA00022478"/>
    </source>
</evidence>
<dbReference type="PANTHER" id="PTHR10535">
    <property type="entry name" value="DNA-DIRECTED RNA POLYMERASES I, II, AND III SUBUNIT RPABC1"/>
    <property type="match status" value="1"/>
</dbReference>
<keyword evidence="12" id="KW-1185">Reference proteome</keyword>
<comment type="similarity">
    <text evidence="6">Belongs to the archaeal Rpo5/eukaryotic RPB5 RNA polymerase subunit family.</text>
</comment>
<dbReference type="RefSeq" id="XP_027193883.1">
    <property type="nucleotide sequence ID" value="XM_027338082.1"/>
</dbReference>
<protein>
    <recommendedName>
        <fullName evidence="2">DNA-directed RNA polymerases I, II, and III subunit RPABC1</fullName>
    </recommendedName>
    <alternativeName>
        <fullName evidence="7">RPB5 homolog</fullName>
    </alternativeName>
</protein>
<dbReference type="GO" id="GO:0005665">
    <property type="term" value="C:RNA polymerase II, core complex"/>
    <property type="evidence" value="ECO:0007669"/>
    <property type="project" value="TreeGrafter"/>
</dbReference>
<reference evidence="13" key="1">
    <citation type="submission" date="2025-08" db="UniProtKB">
        <authorList>
            <consortium name="RefSeq"/>
        </authorList>
    </citation>
    <scope>IDENTIFICATION</scope>
    <source>
        <strain evidence="13">Airmid</strain>
    </source>
</reference>
<dbReference type="Proteomes" id="UP000515146">
    <property type="component" value="Unplaced"/>
</dbReference>
<organism evidence="12 13">
    <name type="scientific">Dermatophagoides pteronyssinus</name>
    <name type="common">European house dust mite</name>
    <dbReference type="NCBI Taxonomy" id="6956"/>
    <lineage>
        <taxon>Eukaryota</taxon>
        <taxon>Metazoa</taxon>
        <taxon>Ecdysozoa</taxon>
        <taxon>Arthropoda</taxon>
        <taxon>Chelicerata</taxon>
        <taxon>Arachnida</taxon>
        <taxon>Acari</taxon>
        <taxon>Acariformes</taxon>
        <taxon>Sarcoptiformes</taxon>
        <taxon>Astigmata</taxon>
        <taxon>Psoroptidia</taxon>
        <taxon>Analgoidea</taxon>
        <taxon>Pyroglyphidae</taxon>
        <taxon>Dermatophagoidinae</taxon>
        <taxon>Dermatophagoides</taxon>
    </lineage>
</organism>
<dbReference type="SUPFAM" id="SSF55287">
    <property type="entry name" value="RPB5-like RNA polymerase subunit"/>
    <property type="match status" value="1"/>
</dbReference>
<comment type="function">
    <text evidence="8">DNA-dependent RNA polymerase catalyzes the transcription of DNA into RNA using the four ribonucleoside triphosphates as substrates. Common component of RNA polymerases I, II and III which synthesize ribosomal RNA precursors, mRNA precursors and many functional non-coding RNAs, and small RNAs, such as 5S rRNA and tRNAs, respectively. Pol II is the central component of the basal RNA polymerase II transcription machinery. Pols are composed of mobile elements that move relative to each other. In Pol II, RPB5 is part of the lower jaw surrounding the central large cleft and thought to grab the incoming DNA template. Seems to be the major component in this process.</text>
</comment>
<evidence type="ECO:0000259" key="11">
    <source>
        <dbReference type="Pfam" id="PF03871"/>
    </source>
</evidence>
<dbReference type="Pfam" id="PF03871">
    <property type="entry name" value="RNA_pol_Rpb5_N"/>
    <property type="match status" value="1"/>
</dbReference>
<dbReference type="GO" id="GO:0003899">
    <property type="term" value="F:DNA-directed RNA polymerase activity"/>
    <property type="evidence" value="ECO:0007669"/>
    <property type="project" value="InterPro"/>
</dbReference>
<dbReference type="PANTHER" id="PTHR10535:SF0">
    <property type="entry name" value="DNA-DIRECTED RNA POLYMERASES I, II, AND III SUBUNIT RPABC1"/>
    <property type="match status" value="1"/>
</dbReference>
<dbReference type="FunFam" id="3.40.1340.10:FF:000001">
    <property type="entry name" value="DNA-directed RNA polymerases I, II, and III subunit RPABC1"/>
    <property type="match status" value="1"/>
</dbReference>
<keyword evidence="5" id="KW-0539">Nucleus</keyword>
<dbReference type="GO" id="GO:0003677">
    <property type="term" value="F:DNA binding"/>
    <property type="evidence" value="ECO:0007669"/>
    <property type="project" value="InterPro"/>
</dbReference>
<name>A0A6P6XM77_DERPT</name>
<evidence type="ECO:0000256" key="5">
    <source>
        <dbReference type="ARBA" id="ARBA00023242"/>
    </source>
</evidence>
<dbReference type="HAMAP" id="MF_00025">
    <property type="entry name" value="RNApol_Rpo5_RPB5"/>
    <property type="match status" value="1"/>
</dbReference>
<evidence type="ECO:0000256" key="2">
    <source>
        <dbReference type="ARBA" id="ARBA00020809"/>
    </source>
</evidence>
<evidence type="ECO:0000256" key="9">
    <source>
        <dbReference type="ARBA" id="ARBA00064429"/>
    </source>
</evidence>
<dbReference type="FunFam" id="3.90.940.20:FF:000001">
    <property type="entry name" value="DNA-directed RNA polymerases I, II, and III subunit RPABC1"/>
    <property type="match status" value="1"/>
</dbReference>
<evidence type="ECO:0000313" key="13">
    <source>
        <dbReference type="RefSeq" id="XP_027193883.1"/>
    </source>
</evidence>
<dbReference type="InterPro" id="IPR036710">
    <property type="entry name" value="RNA_pol_Rpb5_N_sf"/>
</dbReference>
<sequence>MTEDVAKNLWRCRNTCFELLQDRGYIVSNEERNESYENFSKRFAELNYQRSAFSILGIHKDEPNSKIFVYFTDETKKIGVKPIKVLVDQMEERSINYTILIGQQPLTSFAVNTIKDLLPNFHIEFFLESELLVNITKHELVPKHIKLNENEKEAILKQYKISDIHLPRICTTDAVARYLGLRRGDIVKIIRPSESAGKYITYRLCV</sequence>
<evidence type="ECO:0000256" key="8">
    <source>
        <dbReference type="ARBA" id="ARBA00060082"/>
    </source>
</evidence>
<evidence type="ECO:0000259" key="10">
    <source>
        <dbReference type="Pfam" id="PF01191"/>
    </source>
</evidence>
<evidence type="ECO:0000256" key="4">
    <source>
        <dbReference type="ARBA" id="ARBA00023163"/>
    </source>
</evidence>
<keyword evidence="4" id="KW-0804">Transcription</keyword>
<proteinExistence type="inferred from homology"/>
<comment type="subcellular location">
    <subcellularLocation>
        <location evidence="1">Nucleus</location>
    </subcellularLocation>
</comment>
<dbReference type="AlphaFoldDB" id="A0A6P6XM77"/>
<dbReference type="Gene3D" id="3.90.940.20">
    <property type="entry name" value="RPB5-like RNA polymerase subunit"/>
    <property type="match status" value="1"/>
</dbReference>
<evidence type="ECO:0000256" key="6">
    <source>
        <dbReference type="ARBA" id="ARBA00025765"/>
    </source>
</evidence>
<evidence type="ECO:0000256" key="1">
    <source>
        <dbReference type="ARBA" id="ARBA00004123"/>
    </source>
</evidence>
<dbReference type="GO" id="GO:0042797">
    <property type="term" value="P:tRNA transcription by RNA polymerase III"/>
    <property type="evidence" value="ECO:0007669"/>
    <property type="project" value="TreeGrafter"/>
</dbReference>
<dbReference type="InterPro" id="IPR035913">
    <property type="entry name" value="RPB5-like_sf"/>
</dbReference>
<feature type="domain" description="RNA polymerase Rpb5 N-terminal" evidence="11">
    <location>
        <begin position="6"/>
        <end position="90"/>
    </location>
</feature>
<dbReference type="Pfam" id="PF01191">
    <property type="entry name" value="RNA_pol_Rpb5_C"/>
    <property type="match status" value="1"/>
</dbReference>
<dbReference type="GO" id="GO:0005666">
    <property type="term" value="C:RNA polymerase III complex"/>
    <property type="evidence" value="ECO:0007669"/>
    <property type="project" value="TreeGrafter"/>
</dbReference>
<dbReference type="InParanoid" id="A0A6P6XM77"/>
<dbReference type="InterPro" id="IPR000783">
    <property type="entry name" value="RNA_pol_subH/Rpb5_C"/>
</dbReference>
<dbReference type="GO" id="GO:0005736">
    <property type="term" value="C:RNA polymerase I complex"/>
    <property type="evidence" value="ECO:0007669"/>
    <property type="project" value="TreeGrafter"/>
</dbReference>
<dbReference type="PIRSF" id="PIRSF000747">
    <property type="entry name" value="RPB5"/>
    <property type="match status" value="1"/>
</dbReference>
<dbReference type="GO" id="GO:0006362">
    <property type="term" value="P:transcription elongation by RNA polymerase I"/>
    <property type="evidence" value="ECO:0007669"/>
    <property type="project" value="TreeGrafter"/>
</dbReference>
<dbReference type="InterPro" id="IPR005571">
    <property type="entry name" value="RNA_pol_Rpb5_N"/>
</dbReference>
<feature type="domain" description="RNA polymerase subunit H/Rpb5 C-terminal" evidence="10">
    <location>
        <begin position="133"/>
        <end position="205"/>
    </location>
</feature>
<dbReference type="OrthoDB" id="248779at2759"/>
<keyword evidence="3" id="KW-0240">DNA-directed RNA polymerase</keyword>
<dbReference type="GO" id="GO:0006366">
    <property type="term" value="P:transcription by RNA polymerase II"/>
    <property type="evidence" value="ECO:0007669"/>
    <property type="project" value="TreeGrafter"/>
</dbReference>
<dbReference type="InterPro" id="IPR014381">
    <property type="entry name" value="Arch_Rpo5/euc_Rpb5"/>
</dbReference>